<accession>A0ABN7V3W9</accession>
<comment type="caution">
    <text evidence="1">The sequence shown here is derived from an EMBL/GenBank/DDBJ whole genome shotgun (WGS) entry which is preliminary data.</text>
</comment>
<evidence type="ECO:0000313" key="1">
    <source>
        <dbReference type="EMBL" id="CAG8727624.1"/>
    </source>
</evidence>
<organism evidence="1 2">
    <name type="scientific">Gigaspora margarita</name>
    <dbReference type="NCBI Taxonomy" id="4874"/>
    <lineage>
        <taxon>Eukaryota</taxon>
        <taxon>Fungi</taxon>
        <taxon>Fungi incertae sedis</taxon>
        <taxon>Mucoromycota</taxon>
        <taxon>Glomeromycotina</taxon>
        <taxon>Glomeromycetes</taxon>
        <taxon>Diversisporales</taxon>
        <taxon>Gigasporaceae</taxon>
        <taxon>Gigaspora</taxon>
    </lineage>
</organism>
<dbReference type="EMBL" id="CAJVQB010009197">
    <property type="protein sequence ID" value="CAG8727624.1"/>
    <property type="molecule type" value="Genomic_DNA"/>
</dbReference>
<sequence>MNSKCDIFGGDCKIKAQQLLELNHQYDHQHTLYPGTGPKVKQQIQEIAADYFCQLCHPVARNITIQFISF</sequence>
<keyword evidence="2" id="KW-1185">Reference proteome</keyword>
<name>A0ABN7V3W9_GIGMA</name>
<reference evidence="1 2" key="1">
    <citation type="submission" date="2021-06" db="EMBL/GenBank/DDBJ databases">
        <authorList>
            <person name="Kallberg Y."/>
            <person name="Tangrot J."/>
            <person name="Rosling A."/>
        </authorList>
    </citation>
    <scope>NUCLEOTIDE SEQUENCE [LARGE SCALE GENOMIC DNA]</scope>
    <source>
        <strain evidence="1 2">120-4 pot B 10/14</strain>
    </source>
</reference>
<gene>
    <name evidence="1" type="ORF">GMARGA_LOCUS14079</name>
</gene>
<dbReference type="Proteomes" id="UP000789901">
    <property type="component" value="Unassembled WGS sequence"/>
</dbReference>
<evidence type="ECO:0000313" key="2">
    <source>
        <dbReference type="Proteomes" id="UP000789901"/>
    </source>
</evidence>
<protein>
    <submittedName>
        <fullName evidence="1">34195_t:CDS:1</fullName>
    </submittedName>
</protein>
<proteinExistence type="predicted"/>